<evidence type="ECO:0000313" key="2">
    <source>
        <dbReference type="Proteomes" id="UP000053342"/>
    </source>
</evidence>
<proteinExistence type="predicted"/>
<reference evidence="1 2" key="1">
    <citation type="submission" date="2015-01" db="EMBL/GenBank/DDBJ databases">
        <title>The Genome Sequence of Exophiala oligosperma CBS72588.</title>
        <authorList>
            <consortium name="The Broad Institute Genomics Platform"/>
            <person name="Cuomo C."/>
            <person name="de Hoog S."/>
            <person name="Gorbushina A."/>
            <person name="Stielow B."/>
            <person name="Teixiera M."/>
            <person name="Abouelleil A."/>
            <person name="Chapman S.B."/>
            <person name="Priest M."/>
            <person name="Young S.K."/>
            <person name="Wortman J."/>
            <person name="Nusbaum C."/>
            <person name="Birren B."/>
        </authorList>
    </citation>
    <scope>NUCLEOTIDE SEQUENCE [LARGE SCALE GENOMIC DNA]</scope>
    <source>
        <strain evidence="1 2">CBS 72588</strain>
    </source>
</reference>
<dbReference type="OrthoDB" id="4135050at2759"/>
<dbReference type="Proteomes" id="UP000053342">
    <property type="component" value="Unassembled WGS sequence"/>
</dbReference>
<dbReference type="GeneID" id="27362581"/>
<gene>
    <name evidence="1" type="ORF">PV06_10507</name>
</gene>
<evidence type="ECO:0000313" key="1">
    <source>
        <dbReference type="EMBL" id="KIW37468.1"/>
    </source>
</evidence>
<sequence>MTNGELSRGLTSFSIHAQAMHTLETGPFLPYRAAALWDMQAGREFFGVYTNLHSAALDRVRRCIMYTTGSSVQFVEPRDLVMPRTNLAILGFTKFRRCDVDLSSCLVYLMWALGLDADLKGWDNVDDIAFLARMLTVVSALSKPDTEMLRAALLSFVTGSTWEDIEGWLTPQQLADLHVREGLTLTHSVSGAGRRLG</sequence>
<dbReference type="AlphaFoldDB" id="A0A0D2D2D5"/>
<keyword evidence="2" id="KW-1185">Reference proteome</keyword>
<dbReference type="HOGENOM" id="CLU_1384178_0_0_1"/>
<organism evidence="1 2">
    <name type="scientific">Exophiala oligosperma</name>
    <dbReference type="NCBI Taxonomy" id="215243"/>
    <lineage>
        <taxon>Eukaryota</taxon>
        <taxon>Fungi</taxon>
        <taxon>Dikarya</taxon>
        <taxon>Ascomycota</taxon>
        <taxon>Pezizomycotina</taxon>
        <taxon>Eurotiomycetes</taxon>
        <taxon>Chaetothyriomycetidae</taxon>
        <taxon>Chaetothyriales</taxon>
        <taxon>Herpotrichiellaceae</taxon>
        <taxon>Exophiala</taxon>
    </lineage>
</organism>
<dbReference type="RefSeq" id="XP_016257684.1">
    <property type="nucleotide sequence ID" value="XM_016412064.1"/>
</dbReference>
<name>A0A0D2D2D5_9EURO</name>
<protein>
    <submittedName>
        <fullName evidence="1">Uncharacterized protein</fullName>
    </submittedName>
</protein>
<dbReference type="EMBL" id="KN847344">
    <property type="protein sequence ID" value="KIW37468.1"/>
    <property type="molecule type" value="Genomic_DNA"/>
</dbReference>
<dbReference type="VEuPathDB" id="FungiDB:PV06_10507"/>
<accession>A0A0D2D2D5</accession>